<dbReference type="InterPro" id="IPR003441">
    <property type="entry name" value="NAC-dom"/>
</dbReference>
<dbReference type="GO" id="GO:0003677">
    <property type="term" value="F:DNA binding"/>
    <property type="evidence" value="ECO:0007669"/>
    <property type="project" value="UniProtKB-KW"/>
</dbReference>
<evidence type="ECO:0000313" key="7">
    <source>
        <dbReference type="Proteomes" id="UP000734854"/>
    </source>
</evidence>
<evidence type="ECO:0000256" key="1">
    <source>
        <dbReference type="ARBA" id="ARBA00023015"/>
    </source>
</evidence>
<sequence length="265" mass="30935">MNFAGLDSNYIHKIKMNTVLRIPPGFRFHPTDEELVDYYLRKKVATRRIDLDVIKDVDLYKIEPWDLQGATLQEEGWVVCRVFKKRAPTARKVSDDMPWYDMEQGSLVRDIDSPRTLPLQSALEYNRQLFYKHEKKFQYHSPQEYTYHEVLPPIESPNSNGNYMNHGSSLRSIFSENNEAIVQPRHQLEVIEIDNNTENISQASDLVTDWRVFDKFVASQLSHDASKEAMYSEEAEHILQVTEEQEVGMELPSTSTASCQIYPWK</sequence>
<dbReference type="InterPro" id="IPR036093">
    <property type="entry name" value="NAC_dom_sf"/>
</dbReference>
<dbReference type="AlphaFoldDB" id="A0A8J5KA61"/>
<keyword evidence="7" id="KW-1185">Reference proteome</keyword>
<comment type="caution">
    <text evidence="6">The sequence shown here is derived from an EMBL/GenBank/DDBJ whole genome shotgun (WGS) entry which is preliminary data.</text>
</comment>
<dbReference type="Gene3D" id="2.170.150.80">
    <property type="entry name" value="NAC domain"/>
    <property type="match status" value="1"/>
</dbReference>
<dbReference type="PANTHER" id="PTHR31744:SF230">
    <property type="entry name" value="NAC DOMAIN-CONTAINING PROTEIN"/>
    <property type="match status" value="1"/>
</dbReference>
<protein>
    <recommendedName>
        <fullName evidence="5">NAC domain-containing protein</fullName>
    </recommendedName>
</protein>
<keyword evidence="1" id="KW-0805">Transcription regulation</keyword>
<dbReference type="Proteomes" id="UP000734854">
    <property type="component" value="Unassembled WGS sequence"/>
</dbReference>
<dbReference type="PANTHER" id="PTHR31744">
    <property type="entry name" value="PROTEIN CUP-SHAPED COTYLEDON 2-RELATED"/>
    <property type="match status" value="1"/>
</dbReference>
<evidence type="ECO:0000256" key="3">
    <source>
        <dbReference type="ARBA" id="ARBA00023163"/>
    </source>
</evidence>
<dbReference type="Pfam" id="PF02365">
    <property type="entry name" value="NAM"/>
    <property type="match status" value="1"/>
</dbReference>
<evidence type="ECO:0000256" key="2">
    <source>
        <dbReference type="ARBA" id="ARBA00023125"/>
    </source>
</evidence>
<accession>A0A8J5KA61</accession>
<dbReference type="PROSITE" id="PS51005">
    <property type="entry name" value="NAC"/>
    <property type="match status" value="1"/>
</dbReference>
<gene>
    <name evidence="6" type="ORF">ZIOFF_061863</name>
</gene>
<evidence type="ECO:0000259" key="5">
    <source>
        <dbReference type="PROSITE" id="PS51005"/>
    </source>
</evidence>
<evidence type="ECO:0000256" key="4">
    <source>
        <dbReference type="ARBA" id="ARBA00023242"/>
    </source>
</evidence>
<evidence type="ECO:0000313" key="6">
    <source>
        <dbReference type="EMBL" id="KAG6478421.1"/>
    </source>
</evidence>
<keyword evidence="2" id="KW-0238">DNA-binding</keyword>
<proteinExistence type="predicted"/>
<keyword evidence="4" id="KW-0539">Nucleus</keyword>
<name>A0A8J5KA61_ZINOF</name>
<organism evidence="6 7">
    <name type="scientific">Zingiber officinale</name>
    <name type="common">Ginger</name>
    <name type="synonym">Amomum zingiber</name>
    <dbReference type="NCBI Taxonomy" id="94328"/>
    <lineage>
        <taxon>Eukaryota</taxon>
        <taxon>Viridiplantae</taxon>
        <taxon>Streptophyta</taxon>
        <taxon>Embryophyta</taxon>
        <taxon>Tracheophyta</taxon>
        <taxon>Spermatophyta</taxon>
        <taxon>Magnoliopsida</taxon>
        <taxon>Liliopsida</taxon>
        <taxon>Zingiberales</taxon>
        <taxon>Zingiberaceae</taxon>
        <taxon>Zingiber</taxon>
    </lineage>
</organism>
<dbReference type="SUPFAM" id="SSF101941">
    <property type="entry name" value="NAC domain"/>
    <property type="match status" value="1"/>
</dbReference>
<feature type="domain" description="NAC" evidence="5">
    <location>
        <begin position="22"/>
        <end position="176"/>
    </location>
</feature>
<keyword evidence="3" id="KW-0804">Transcription</keyword>
<reference evidence="6 7" key="1">
    <citation type="submission" date="2020-08" db="EMBL/GenBank/DDBJ databases">
        <title>Plant Genome Project.</title>
        <authorList>
            <person name="Zhang R.-G."/>
        </authorList>
    </citation>
    <scope>NUCLEOTIDE SEQUENCE [LARGE SCALE GENOMIC DNA]</scope>
    <source>
        <tissue evidence="6">Rhizome</tissue>
    </source>
</reference>
<dbReference type="EMBL" id="JACMSC010000017">
    <property type="protein sequence ID" value="KAG6478421.1"/>
    <property type="molecule type" value="Genomic_DNA"/>
</dbReference>
<dbReference type="GO" id="GO:0006355">
    <property type="term" value="P:regulation of DNA-templated transcription"/>
    <property type="evidence" value="ECO:0007669"/>
    <property type="project" value="InterPro"/>
</dbReference>